<proteinExistence type="predicted"/>
<evidence type="ECO:0000313" key="2">
    <source>
        <dbReference type="Proteomes" id="UP001621714"/>
    </source>
</evidence>
<keyword evidence="2" id="KW-1185">Reference proteome</keyword>
<comment type="caution">
    <text evidence="1">The sequence shown here is derived from an EMBL/GenBank/DDBJ whole genome shotgun (WGS) entry which is preliminary data.</text>
</comment>
<dbReference type="EMBL" id="JBANFI010000001">
    <property type="protein sequence ID" value="MFK7159715.1"/>
    <property type="molecule type" value="Genomic_DNA"/>
</dbReference>
<evidence type="ECO:0008006" key="3">
    <source>
        <dbReference type="Google" id="ProtNLM"/>
    </source>
</evidence>
<gene>
    <name evidence="1" type="ORF">V6U78_01510</name>
</gene>
<sequence>MKMLNRSAINIKLKQPFVDWINGLDDESDDLVTLAEVNQEATTYLVPELEDGEDLQVFLEERYVDLFENELLSWEEDPAYWPEELSREVFDAFIQVELSFMVFDLDDQAPLLAQVVDEDEDLDEERED</sequence>
<reference evidence="1 2" key="1">
    <citation type="submission" date="2024-02" db="EMBL/GenBank/DDBJ databases">
        <title>Marinospirillum sp. MEB 164 isolated from Lonar lake sediment.</title>
        <authorList>
            <person name="Joshi A."/>
            <person name="Thite S."/>
        </authorList>
    </citation>
    <scope>NUCLEOTIDE SEQUENCE [LARGE SCALE GENOMIC DNA]</scope>
    <source>
        <strain evidence="1 2">MEB164</strain>
    </source>
</reference>
<dbReference type="Proteomes" id="UP001621714">
    <property type="component" value="Unassembled WGS sequence"/>
</dbReference>
<dbReference type="RefSeq" id="WP_405336476.1">
    <property type="nucleotide sequence ID" value="NZ_JBANFI010000001.1"/>
</dbReference>
<protein>
    <recommendedName>
        <fullName evidence="3">VacJ</fullName>
    </recommendedName>
</protein>
<accession>A0ABW8PU02</accession>
<evidence type="ECO:0000313" key="1">
    <source>
        <dbReference type="EMBL" id="MFK7159715.1"/>
    </source>
</evidence>
<organism evidence="1 2">
    <name type="scientific">Marinospirillum alkalitolerans</name>
    <dbReference type="NCBI Taxonomy" id="3123374"/>
    <lineage>
        <taxon>Bacteria</taxon>
        <taxon>Pseudomonadati</taxon>
        <taxon>Pseudomonadota</taxon>
        <taxon>Gammaproteobacteria</taxon>
        <taxon>Oceanospirillales</taxon>
        <taxon>Oceanospirillaceae</taxon>
        <taxon>Marinospirillum</taxon>
    </lineage>
</organism>
<name>A0ABW8PU02_9GAMM</name>